<protein>
    <submittedName>
        <fullName evidence="1">Uncharacterized protein</fullName>
    </submittedName>
</protein>
<dbReference type="EMBL" id="JBBNAG010000004">
    <property type="protein sequence ID" value="KAK9140325.1"/>
    <property type="molecule type" value="Genomic_DNA"/>
</dbReference>
<name>A0AAP0JWG9_9MAGN</name>
<keyword evidence="2" id="KW-1185">Reference proteome</keyword>
<dbReference type="Proteomes" id="UP001419268">
    <property type="component" value="Unassembled WGS sequence"/>
</dbReference>
<evidence type="ECO:0000313" key="1">
    <source>
        <dbReference type="EMBL" id="KAK9140325.1"/>
    </source>
</evidence>
<sequence length="222" mass="25616">MTRSPQSAAFILTSPPSESQFSFSIELSGEKKMMENYVEIFVEYAKLVAELVRRREEHSQATPDRLIDEKQLYYDAAGKCSKGRVYGSGHLPRGRRDMKIPVPVRPESRWCGVQSLMQLFKGLHSSRLLCRASWECAWTSEQAPFRHHHRRHHHLMSIISRLGWIRLVHHSSSTTMMMRTTMISWMRSTLVTKVSTPKESLKGVQGVGEGYLQVLLFRRTVL</sequence>
<proteinExistence type="predicted"/>
<gene>
    <name evidence="1" type="ORF">Scep_010006</name>
</gene>
<accession>A0AAP0JWG9</accession>
<organism evidence="1 2">
    <name type="scientific">Stephania cephalantha</name>
    <dbReference type="NCBI Taxonomy" id="152367"/>
    <lineage>
        <taxon>Eukaryota</taxon>
        <taxon>Viridiplantae</taxon>
        <taxon>Streptophyta</taxon>
        <taxon>Embryophyta</taxon>
        <taxon>Tracheophyta</taxon>
        <taxon>Spermatophyta</taxon>
        <taxon>Magnoliopsida</taxon>
        <taxon>Ranunculales</taxon>
        <taxon>Menispermaceae</taxon>
        <taxon>Menispermoideae</taxon>
        <taxon>Cissampelideae</taxon>
        <taxon>Stephania</taxon>
    </lineage>
</organism>
<reference evidence="1 2" key="1">
    <citation type="submission" date="2024-01" db="EMBL/GenBank/DDBJ databases">
        <title>Genome assemblies of Stephania.</title>
        <authorList>
            <person name="Yang L."/>
        </authorList>
    </citation>
    <scope>NUCLEOTIDE SEQUENCE [LARGE SCALE GENOMIC DNA]</scope>
    <source>
        <strain evidence="1">JXDWG</strain>
        <tissue evidence="1">Leaf</tissue>
    </source>
</reference>
<comment type="caution">
    <text evidence="1">The sequence shown here is derived from an EMBL/GenBank/DDBJ whole genome shotgun (WGS) entry which is preliminary data.</text>
</comment>
<evidence type="ECO:0000313" key="2">
    <source>
        <dbReference type="Proteomes" id="UP001419268"/>
    </source>
</evidence>
<dbReference type="AlphaFoldDB" id="A0AAP0JWG9"/>